<organism evidence="1 2">
    <name type="scientific">Liparis tanakae</name>
    <name type="common">Tanaka's snailfish</name>
    <dbReference type="NCBI Taxonomy" id="230148"/>
    <lineage>
        <taxon>Eukaryota</taxon>
        <taxon>Metazoa</taxon>
        <taxon>Chordata</taxon>
        <taxon>Craniata</taxon>
        <taxon>Vertebrata</taxon>
        <taxon>Euteleostomi</taxon>
        <taxon>Actinopterygii</taxon>
        <taxon>Neopterygii</taxon>
        <taxon>Teleostei</taxon>
        <taxon>Neoteleostei</taxon>
        <taxon>Acanthomorphata</taxon>
        <taxon>Eupercaria</taxon>
        <taxon>Perciformes</taxon>
        <taxon>Cottioidei</taxon>
        <taxon>Cottales</taxon>
        <taxon>Liparidae</taxon>
        <taxon>Liparis</taxon>
    </lineage>
</organism>
<dbReference type="AlphaFoldDB" id="A0A4Z2F5X9"/>
<accession>A0A4Z2F5X9</accession>
<name>A0A4Z2F5X9_9TELE</name>
<dbReference type="Proteomes" id="UP000314294">
    <property type="component" value="Unassembled WGS sequence"/>
</dbReference>
<proteinExistence type="predicted"/>
<protein>
    <submittedName>
        <fullName evidence="1">Uncharacterized protein</fullName>
    </submittedName>
</protein>
<comment type="caution">
    <text evidence="1">The sequence shown here is derived from an EMBL/GenBank/DDBJ whole genome shotgun (WGS) entry which is preliminary data.</text>
</comment>
<evidence type="ECO:0000313" key="1">
    <source>
        <dbReference type="EMBL" id="TNN36161.1"/>
    </source>
</evidence>
<gene>
    <name evidence="1" type="ORF">EYF80_053676</name>
</gene>
<keyword evidence="2" id="KW-1185">Reference proteome</keyword>
<sequence>MGEGELVPELLVPSQSVGFGQQNQSLSKVCERTGAHLRHPVGLCQQLPGCLMEAEVEANVRSLAARKNYEFERAARAVAPRLSAAAASSCRALPVQRSTERWSLAWWQTAASWHHACSSTTASLQLHADAMLTSF</sequence>
<evidence type="ECO:0000313" key="2">
    <source>
        <dbReference type="Proteomes" id="UP000314294"/>
    </source>
</evidence>
<reference evidence="1 2" key="1">
    <citation type="submission" date="2019-03" db="EMBL/GenBank/DDBJ databases">
        <title>First draft genome of Liparis tanakae, snailfish: a comprehensive survey of snailfish specific genes.</title>
        <authorList>
            <person name="Kim W."/>
            <person name="Song I."/>
            <person name="Jeong J.-H."/>
            <person name="Kim D."/>
            <person name="Kim S."/>
            <person name="Ryu S."/>
            <person name="Song J.Y."/>
            <person name="Lee S.K."/>
        </authorList>
    </citation>
    <scope>NUCLEOTIDE SEQUENCE [LARGE SCALE GENOMIC DNA]</scope>
    <source>
        <tissue evidence="1">Muscle</tissue>
    </source>
</reference>
<dbReference type="EMBL" id="SRLO01001653">
    <property type="protein sequence ID" value="TNN36161.1"/>
    <property type="molecule type" value="Genomic_DNA"/>
</dbReference>